<protein>
    <recommendedName>
        <fullName evidence="6">protein xylosyltransferase</fullName>
        <ecNumber evidence="6">2.4.2.26</ecNumber>
    </recommendedName>
    <alternativeName>
        <fullName evidence="18">Peptide O-xylosyltransferase</fullName>
    </alternativeName>
</protein>
<evidence type="ECO:0000256" key="4">
    <source>
        <dbReference type="ARBA" id="ARBA00005093"/>
    </source>
</evidence>
<proteinExistence type="inferred from homology"/>
<accession>A0A9N6ZF63</accession>
<dbReference type="Pfam" id="PF12529">
    <property type="entry name" value="Xylo_C"/>
    <property type="match status" value="1"/>
</dbReference>
<dbReference type="GO" id="GO:0046872">
    <property type="term" value="F:metal ion binding"/>
    <property type="evidence" value="ECO:0007669"/>
    <property type="project" value="UniProtKB-KW"/>
</dbReference>
<dbReference type="GO" id="GO:0050650">
    <property type="term" value="P:chondroitin sulfate proteoglycan biosynthetic process"/>
    <property type="evidence" value="ECO:0007669"/>
    <property type="project" value="TreeGrafter"/>
</dbReference>
<dbReference type="GO" id="GO:0015012">
    <property type="term" value="P:heparan sulfate proteoglycan biosynthetic process"/>
    <property type="evidence" value="ECO:0007669"/>
    <property type="project" value="TreeGrafter"/>
</dbReference>
<organism evidence="23">
    <name type="scientific">Evadne anonyx</name>
    <dbReference type="NCBI Taxonomy" id="141404"/>
    <lineage>
        <taxon>Eukaryota</taxon>
        <taxon>Metazoa</taxon>
        <taxon>Ecdysozoa</taxon>
        <taxon>Arthropoda</taxon>
        <taxon>Crustacea</taxon>
        <taxon>Branchiopoda</taxon>
        <taxon>Diplostraca</taxon>
        <taxon>Cladocera</taxon>
        <taxon>Onychopoda</taxon>
        <taxon>Podonidae</taxon>
        <taxon>Evadne</taxon>
    </lineage>
</organism>
<sequence>MQYQNSLGCFHDSGETRLLTSYGVKLQGLTIQKCINVCVQSSYPYAGIRKGKECYCGVEKPLLTHLLDQSYCNIPCDGQPQLNCGGKDATQVFDSGVPSKVSLKLQQPLENATLPIAFILTLNGRSLRQVMRLLRMIYRPHHIYLIHIDARQDYLFRNLLHLELKFANIRLTRRRESSIWGGVSLLDVLIQSMAQLLDMDSKWQYVLNLSESDFPLRSIDSLEAFLAANKDRNFLKSHGSKTRQFIHKQGLDRVFHQCESRMWRVGDRTLPQGIRFDGGSDWIAVTRSLVQYIIHQNNPLLQGLKQVYHHTLLPAESFFHVLVLNSELCATYADDNLRLTLWRRSQGCLCQHRSVVDWCGCSPMVFRTADWSYLSSSMGRRSTIFFARKFEAAIDQSIINRLEESITNTSAYYQGWDGYWENVYHPADVTPAANPALLALASSLSRHAVALLNQDPHRCGLKAGSIKAVTSYFRRDHYQGDLIHFDAHGSQLEALVKPVSRTVFVNSGVRLLTALQVGSNYDPKEQILRNRIGVLSQLSKPVAFLKWSTNQNTSVQLVWFDPSRRVRAVHSVNITDTSKAGSQDLNLNGPLASGIWTVVAFDEERKLLSSEFLIVPLPDDHQDYPSGEHPSQKKWERHLETNGDPVQHKRLAELIESNAQAYLDHVTRDFYSVEDVCYIGTISPCQRSSPGLACSRTNIATGEEVAIKLECIKTKHPQLHIESRFYKMLQGGVGIPAVKWCGSEGDYNVMVMELLGPSLEDLFNFCSRRFSLKTVLLLADQLVCRIEYIHSKNFIHRDIKPDNFLMGLGKRGNLVYIIDFGLAKKYRDARTNAHIPYRENKNLTGTARYASIHTHVGIEQSRRDDLESLGYVLMYFNRGSLPWQGLRAATKRQKYEIISEKKMATSVEELCRGYPAEFATYLNYCRSLRFEEKPDYSYLRHLFRNLFHRQRFTYDYVFDWNMLKFGGAQKPSGANGSSSNGLATANSALPTTSNQVAVPLDAPASSEDKEQQRTRTYRNTPVAQWVGQTLPPESNTALKLL</sequence>
<feature type="domain" description="WSC" evidence="22">
    <location>
        <begin position="3"/>
        <end position="96"/>
    </location>
</feature>
<gene>
    <name evidence="23" type="primary">EOG090X01AN</name>
</gene>
<dbReference type="InterPro" id="IPR002889">
    <property type="entry name" value="WSC_carb-bd"/>
</dbReference>
<dbReference type="FunFam" id="1.10.510.10:FF:000596">
    <property type="entry name" value="CK1 family protein kinase"/>
    <property type="match status" value="1"/>
</dbReference>
<evidence type="ECO:0000256" key="15">
    <source>
        <dbReference type="ARBA" id="ARBA00023136"/>
    </source>
</evidence>
<dbReference type="Pfam" id="PF00069">
    <property type="entry name" value="Pkinase"/>
    <property type="match status" value="1"/>
</dbReference>
<dbReference type="InterPro" id="IPR000719">
    <property type="entry name" value="Prot_kinase_dom"/>
</dbReference>
<evidence type="ECO:0000256" key="9">
    <source>
        <dbReference type="ARBA" id="ARBA00022692"/>
    </source>
</evidence>
<dbReference type="GO" id="GO:0000139">
    <property type="term" value="C:Golgi membrane"/>
    <property type="evidence" value="ECO:0007669"/>
    <property type="project" value="UniProtKB-SubCell"/>
</dbReference>
<dbReference type="Pfam" id="PF01822">
    <property type="entry name" value="WSC"/>
    <property type="match status" value="1"/>
</dbReference>
<dbReference type="CDD" id="cd14125">
    <property type="entry name" value="STKc_CK1_delta_epsilon"/>
    <property type="match status" value="1"/>
</dbReference>
<comment type="catalytic activity">
    <reaction evidence="19">
        <text>UDP-alpha-D-xylose + L-seryl-[protein] = 3-O-(beta-D-xylosyl)-L-seryl-[protein] + UDP + H(+)</text>
        <dbReference type="Rhea" id="RHEA:50192"/>
        <dbReference type="Rhea" id="RHEA-COMP:9863"/>
        <dbReference type="Rhea" id="RHEA-COMP:12567"/>
        <dbReference type="ChEBI" id="CHEBI:15378"/>
        <dbReference type="ChEBI" id="CHEBI:29999"/>
        <dbReference type="ChEBI" id="CHEBI:57632"/>
        <dbReference type="ChEBI" id="CHEBI:58223"/>
        <dbReference type="ChEBI" id="CHEBI:132085"/>
        <dbReference type="EC" id="2.4.2.26"/>
    </reaction>
</comment>
<dbReference type="InterPro" id="IPR011009">
    <property type="entry name" value="Kinase-like_dom_sf"/>
</dbReference>
<dbReference type="EMBL" id="OC985655">
    <property type="protein sequence ID" value="CAG4642310.1"/>
    <property type="molecule type" value="Genomic_DNA"/>
</dbReference>
<evidence type="ECO:0000256" key="16">
    <source>
        <dbReference type="ARBA" id="ARBA00023157"/>
    </source>
</evidence>
<feature type="region of interest" description="Disordered" evidence="20">
    <location>
        <begin position="1002"/>
        <end position="1029"/>
    </location>
</feature>
<evidence type="ECO:0000256" key="18">
    <source>
        <dbReference type="ARBA" id="ARBA00042865"/>
    </source>
</evidence>
<keyword evidence="8" id="KW-0808">Transferase</keyword>
<evidence type="ECO:0000259" key="22">
    <source>
        <dbReference type="PROSITE" id="PS51212"/>
    </source>
</evidence>
<keyword evidence="13" id="KW-1133">Transmembrane helix</keyword>
<comment type="pathway">
    <text evidence="3">Glycan metabolism; chondroitin sulfate biosynthesis.</text>
</comment>
<evidence type="ECO:0000256" key="12">
    <source>
        <dbReference type="ARBA" id="ARBA00022968"/>
    </source>
</evidence>
<evidence type="ECO:0000256" key="17">
    <source>
        <dbReference type="ARBA" id="ARBA00023180"/>
    </source>
</evidence>
<evidence type="ECO:0000256" key="6">
    <source>
        <dbReference type="ARBA" id="ARBA00011972"/>
    </source>
</evidence>
<dbReference type="SUPFAM" id="SSF56112">
    <property type="entry name" value="Protein kinase-like (PK-like)"/>
    <property type="match status" value="1"/>
</dbReference>
<comment type="subcellular location">
    <subcellularLocation>
        <location evidence="2">Endoplasmic reticulum membrane</location>
        <topology evidence="2">Single-pass type II membrane protein</topology>
    </subcellularLocation>
    <subcellularLocation>
        <location evidence="1">Golgi apparatus membrane</location>
        <topology evidence="1">Single-pass type II membrane protein</topology>
    </subcellularLocation>
</comment>
<dbReference type="PROSITE" id="PS51212">
    <property type="entry name" value="WSC"/>
    <property type="match status" value="1"/>
</dbReference>
<evidence type="ECO:0000256" key="19">
    <source>
        <dbReference type="ARBA" id="ARBA00047847"/>
    </source>
</evidence>
<evidence type="ECO:0000256" key="7">
    <source>
        <dbReference type="ARBA" id="ARBA00022676"/>
    </source>
</evidence>
<dbReference type="InterPro" id="IPR024448">
    <property type="entry name" value="XylT_C"/>
</dbReference>
<evidence type="ECO:0000256" key="2">
    <source>
        <dbReference type="ARBA" id="ARBA00004648"/>
    </source>
</evidence>
<evidence type="ECO:0000256" key="11">
    <source>
        <dbReference type="ARBA" id="ARBA00022824"/>
    </source>
</evidence>
<keyword evidence="12" id="KW-0735">Signal-anchor</keyword>
<evidence type="ECO:0000259" key="21">
    <source>
        <dbReference type="PROSITE" id="PS50011"/>
    </source>
</evidence>
<dbReference type="SMART" id="SM00321">
    <property type="entry name" value="WSC"/>
    <property type="match status" value="1"/>
</dbReference>
<reference evidence="23" key="1">
    <citation type="submission" date="2021-04" db="EMBL/GenBank/DDBJ databases">
        <authorList>
            <person name="Cornetti L."/>
        </authorList>
    </citation>
    <scope>NUCLEOTIDE SEQUENCE</scope>
</reference>
<dbReference type="InterPro" id="IPR003406">
    <property type="entry name" value="Glyco_trans_14"/>
</dbReference>
<evidence type="ECO:0000256" key="8">
    <source>
        <dbReference type="ARBA" id="ARBA00022679"/>
    </source>
</evidence>
<evidence type="ECO:0000256" key="13">
    <source>
        <dbReference type="ARBA" id="ARBA00022989"/>
    </source>
</evidence>
<dbReference type="Gene3D" id="1.10.510.10">
    <property type="entry name" value="Transferase(Phosphotransferase) domain 1"/>
    <property type="match status" value="1"/>
</dbReference>
<comment type="similarity">
    <text evidence="5">Belongs to the glycosyltransferase 14 family. XylT subfamily.</text>
</comment>
<dbReference type="InterPro" id="IPR008271">
    <property type="entry name" value="Ser/Thr_kinase_AS"/>
</dbReference>
<dbReference type="PROSITE" id="PS00108">
    <property type="entry name" value="PROTEIN_KINASE_ST"/>
    <property type="match status" value="1"/>
</dbReference>
<keyword evidence="17" id="KW-0325">Glycoprotein</keyword>
<dbReference type="SMART" id="SM00220">
    <property type="entry name" value="S_TKc"/>
    <property type="match status" value="1"/>
</dbReference>
<keyword evidence="10" id="KW-0479">Metal-binding</keyword>
<comment type="pathway">
    <text evidence="4">Glycan metabolism; heparan sulfate biosynthesis.</text>
</comment>
<keyword evidence="16" id="KW-1015">Disulfide bond</keyword>
<evidence type="ECO:0000256" key="5">
    <source>
        <dbReference type="ARBA" id="ARBA00010195"/>
    </source>
</evidence>
<dbReference type="GO" id="GO:0005789">
    <property type="term" value="C:endoplasmic reticulum membrane"/>
    <property type="evidence" value="ECO:0007669"/>
    <property type="project" value="UniProtKB-SubCell"/>
</dbReference>
<name>A0A9N6ZF63_9CRUS</name>
<dbReference type="PANTHER" id="PTHR46025:SF3">
    <property type="entry name" value="XYLOSYLTRANSFERASE OXT"/>
    <property type="match status" value="1"/>
</dbReference>
<dbReference type="GO" id="GO:0005524">
    <property type="term" value="F:ATP binding"/>
    <property type="evidence" value="ECO:0007669"/>
    <property type="project" value="InterPro"/>
</dbReference>
<feature type="domain" description="Protein kinase" evidence="21">
    <location>
        <begin position="671"/>
        <end position="944"/>
    </location>
</feature>
<keyword evidence="15" id="KW-0472">Membrane</keyword>
<dbReference type="EC" id="2.4.2.26" evidence="6"/>
<dbReference type="Pfam" id="PF02485">
    <property type="entry name" value="Branch"/>
    <property type="match status" value="1"/>
</dbReference>
<keyword evidence="9" id="KW-0812">Transmembrane</keyword>
<evidence type="ECO:0000313" key="23">
    <source>
        <dbReference type="EMBL" id="CAG4642310.1"/>
    </source>
</evidence>
<evidence type="ECO:0000256" key="1">
    <source>
        <dbReference type="ARBA" id="ARBA00004323"/>
    </source>
</evidence>
<keyword evidence="14" id="KW-0333">Golgi apparatus</keyword>
<dbReference type="GO" id="GO:0004672">
    <property type="term" value="F:protein kinase activity"/>
    <property type="evidence" value="ECO:0007669"/>
    <property type="project" value="InterPro"/>
</dbReference>
<evidence type="ECO:0000256" key="14">
    <source>
        <dbReference type="ARBA" id="ARBA00023034"/>
    </source>
</evidence>
<keyword evidence="7" id="KW-0328">Glycosyltransferase</keyword>
<dbReference type="GO" id="GO:0030158">
    <property type="term" value="F:protein xylosyltransferase activity"/>
    <property type="evidence" value="ECO:0007669"/>
    <property type="project" value="UniProtKB-EC"/>
</dbReference>
<evidence type="ECO:0000256" key="20">
    <source>
        <dbReference type="SAM" id="MobiDB-lite"/>
    </source>
</evidence>
<dbReference type="AlphaFoldDB" id="A0A9N6ZF63"/>
<dbReference type="PROSITE" id="PS50011">
    <property type="entry name" value="PROTEIN_KINASE_DOM"/>
    <property type="match status" value="1"/>
</dbReference>
<evidence type="ECO:0000256" key="3">
    <source>
        <dbReference type="ARBA" id="ARBA00004840"/>
    </source>
</evidence>
<dbReference type="PANTHER" id="PTHR46025">
    <property type="entry name" value="XYLOSYLTRANSFERASE OXT"/>
    <property type="match status" value="1"/>
</dbReference>
<evidence type="ECO:0000256" key="10">
    <source>
        <dbReference type="ARBA" id="ARBA00022723"/>
    </source>
</evidence>
<keyword evidence="11" id="KW-0256">Endoplasmic reticulum</keyword>
<dbReference type="InterPro" id="IPR043538">
    <property type="entry name" value="XYLT"/>
</dbReference>